<evidence type="ECO:0000256" key="1">
    <source>
        <dbReference type="SAM" id="SignalP"/>
    </source>
</evidence>
<evidence type="ECO:0000259" key="2">
    <source>
        <dbReference type="Pfam" id="PF03724"/>
    </source>
</evidence>
<reference evidence="3 4" key="1">
    <citation type="journal article" date="2019" name="Int. J. Syst. Evol. Microbiol.">
        <title>The Global Catalogue of Microorganisms (GCM) 10K type strain sequencing project: providing services to taxonomists for standard genome sequencing and annotation.</title>
        <authorList>
            <consortium name="The Broad Institute Genomics Platform"/>
            <consortium name="The Broad Institute Genome Sequencing Center for Infectious Disease"/>
            <person name="Wu L."/>
            <person name="Ma J."/>
        </authorList>
    </citation>
    <scope>NUCLEOTIDE SEQUENCE [LARGE SCALE GENOMIC DNA]</scope>
    <source>
        <strain evidence="3 4">JCM 15976</strain>
    </source>
</reference>
<feature type="chain" id="PRO_5045198900" description="DUF306 domain-containing protein" evidence="1">
    <location>
        <begin position="20"/>
        <end position="140"/>
    </location>
</feature>
<dbReference type="Proteomes" id="UP001500736">
    <property type="component" value="Unassembled WGS sequence"/>
</dbReference>
<dbReference type="EMBL" id="BAAAGF010000003">
    <property type="protein sequence ID" value="GAA0746227.1"/>
    <property type="molecule type" value="Genomic_DNA"/>
</dbReference>
<keyword evidence="4" id="KW-1185">Reference proteome</keyword>
<dbReference type="PANTHER" id="PTHR35535">
    <property type="entry name" value="HEAT SHOCK PROTEIN HSLJ"/>
    <property type="match status" value="1"/>
</dbReference>
<dbReference type="PROSITE" id="PS51257">
    <property type="entry name" value="PROKAR_LIPOPROTEIN"/>
    <property type="match status" value="1"/>
</dbReference>
<gene>
    <name evidence="3" type="ORF">GCM10009431_22340</name>
</gene>
<evidence type="ECO:0000313" key="4">
    <source>
        <dbReference type="Proteomes" id="UP001500736"/>
    </source>
</evidence>
<proteinExistence type="predicted"/>
<keyword evidence="1" id="KW-0732">Signal</keyword>
<sequence>MKKLSFVLLLLVLVTACNSSKSSSEDALYNTQWELEHLSGPRIAFEGLFPDKKPQITFNKEDQKVTGNSGCNGYSAGVTIDGNSISFGEPGPATMMYCGEGENHFKNIIKKVNAYTIDEEGKLHLLIDDVTMMRFKSVTP</sequence>
<dbReference type="PANTHER" id="PTHR35535:SF2">
    <property type="entry name" value="DUF306 DOMAIN-CONTAINING PROTEIN"/>
    <property type="match status" value="1"/>
</dbReference>
<evidence type="ECO:0000313" key="3">
    <source>
        <dbReference type="EMBL" id="GAA0746227.1"/>
    </source>
</evidence>
<feature type="signal peptide" evidence="1">
    <location>
        <begin position="1"/>
        <end position="19"/>
    </location>
</feature>
<dbReference type="InterPro" id="IPR005184">
    <property type="entry name" value="DUF306_Meta_HslJ"/>
</dbReference>
<dbReference type="InterPro" id="IPR038670">
    <property type="entry name" value="HslJ-like_sf"/>
</dbReference>
<dbReference type="InterPro" id="IPR053147">
    <property type="entry name" value="Hsp_HslJ-like"/>
</dbReference>
<protein>
    <recommendedName>
        <fullName evidence="2">DUF306 domain-containing protein</fullName>
    </recommendedName>
</protein>
<accession>A0ABN1JT87</accession>
<dbReference type="RefSeq" id="WP_343798312.1">
    <property type="nucleotide sequence ID" value="NZ_BAAAGF010000003.1"/>
</dbReference>
<name>A0ABN1JT87_9FLAO</name>
<comment type="caution">
    <text evidence="3">The sequence shown here is derived from an EMBL/GenBank/DDBJ whole genome shotgun (WGS) entry which is preliminary data.</text>
</comment>
<dbReference type="Gene3D" id="2.40.128.270">
    <property type="match status" value="1"/>
</dbReference>
<feature type="domain" description="DUF306" evidence="2">
    <location>
        <begin position="27"/>
        <end position="135"/>
    </location>
</feature>
<organism evidence="3 4">
    <name type="scientific">Gaetbulibacter jejuensis</name>
    <dbReference type="NCBI Taxonomy" id="584607"/>
    <lineage>
        <taxon>Bacteria</taxon>
        <taxon>Pseudomonadati</taxon>
        <taxon>Bacteroidota</taxon>
        <taxon>Flavobacteriia</taxon>
        <taxon>Flavobacteriales</taxon>
        <taxon>Flavobacteriaceae</taxon>
        <taxon>Gaetbulibacter</taxon>
    </lineage>
</organism>
<dbReference type="Pfam" id="PF03724">
    <property type="entry name" value="META"/>
    <property type="match status" value="1"/>
</dbReference>